<evidence type="ECO:0000256" key="2">
    <source>
        <dbReference type="SAM" id="Phobius"/>
    </source>
</evidence>
<protein>
    <submittedName>
        <fullName evidence="4">Saccharopine dehydrogenase</fullName>
    </submittedName>
</protein>
<dbReference type="InterPro" id="IPR051276">
    <property type="entry name" value="Saccharopine_DH-like_oxidrdct"/>
</dbReference>
<dbReference type="Proteomes" id="UP000070501">
    <property type="component" value="Unassembled WGS sequence"/>
</dbReference>
<comment type="similarity">
    <text evidence="1">Belongs to the saccharopine dehydrogenase family.</text>
</comment>
<evidence type="ECO:0000313" key="5">
    <source>
        <dbReference type="Proteomes" id="UP000070501"/>
    </source>
</evidence>
<dbReference type="GO" id="GO:0009247">
    <property type="term" value="P:glycolipid biosynthetic process"/>
    <property type="evidence" value="ECO:0007669"/>
    <property type="project" value="TreeGrafter"/>
</dbReference>
<keyword evidence="2" id="KW-0472">Membrane</keyword>
<dbReference type="OrthoDB" id="10268090at2759"/>
<accession>A0A136JBY5</accession>
<dbReference type="GO" id="GO:0005739">
    <property type="term" value="C:mitochondrion"/>
    <property type="evidence" value="ECO:0007669"/>
    <property type="project" value="TreeGrafter"/>
</dbReference>
<name>A0A136JBY5_9PEZI</name>
<dbReference type="InterPro" id="IPR036291">
    <property type="entry name" value="NAD(P)-bd_dom_sf"/>
</dbReference>
<dbReference type="GO" id="GO:0005886">
    <property type="term" value="C:plasma membrane"/>
    <property type="evidence" value="ECO:0007669"/>
    <property type="project" value="TreeGrafter"/>
</dbReference>
<proteinExistence type="inferred from homology"/>
<dbReference type="InParanoid" id="A0A136JBY5"/>
<reference evidence="5" key="1">
    <citation type="submission" date="2016-02" db="EMBL/GenBank/DDBJ databases">
        <title>Draft genome sequence of Microdochium bolleyi, a fungal endophyte of beachgrass.</title>
        <authorList>
            <consortium name="DOE Joint Genome Institute"/>
            <person name="David A.S."/>
            <person name="May G."/>
            <person name="Haridas S."/>
            <person name="Lim J."/>
            <person name="Wang M."/>
            <person name="Labutti K."/>
            <person name="Lipzen A."/>
            <person name="Barry K."/>
            <person name="Grigoriev I.V."/>
        </authorList>
    </citation>
    <scope>NUCLEOTIDE SEQUENCE [LARGE SCALE GENOMIC DNA]</scope>
    <source>
        <strain evidence="5">J235TASD1</strain>
    </source>
</reference>
<dbReference type="Pfam" id="PF03435">
    <property type="entry name" value="Sacchrp_dh_NADP"/>
    <property type="match status" value="1"/>
</dbReference>
<feature type="domain" description="Saccharopine dehydrogenase NADP binding" evidence="3">
    <location>
        <begin position="12"/>
        <end position="140"/>
    </location>
</feature>
<evidence type="ECO:0000313" key="4">
    <source>
        <dbReference type="EMBL" id="KXJ94679.1"/>
    </source>
</evidence>
<sequence length="428" mass="46544">MSFKKHDRQYDVVVFGATGYTGLFTAEHIAAELPTNLRWAVAGRSAEKLQNVVAECQKLNGDRQPPAVEICNLNDEDLLQLAKKTYILISTVGPYAKYGEHAYKACAEAGTHYLDCTGEAVWTYDMIKKYEATAKRTGACLISQGGVESAPSDLLTLVLAQTLKKELSADTGDVVVSFHTLKAQASGGTLATALNLFQSYGLKEIDASHKPYALSPIKNSTPTPRASIWSMLTGLREVPLLGTLCTSVTSGTNAAIVFRSWGLAKSEAPLRKQFYGPNFTYREFMRPKSKLQGVLMHYGLIFGGIMLAFVPPFRELVRRFIYQPGQGPEREAAHKDYIELRGVATPDFSASGGPPPAGKPQQLAHVRGQYSGSMYLLTAMLLAQAALTILEDDVPMSGGVYTPASLGQGFVDRVHEHGFKVEAEIVDV</sequence>
<organism evidence="4 5">
    <name type="scientific">Microdochium bolleyi</name>
    <dbReference type="NCBI Taxonomy" id="196109"/>
    <lineage>
        <taxon>Eukaryota</taxon>
        <taxon>Fungi</taxon>
        <taxon>Dikarya</taxon>
        <taxon>Ascomycota</taxon>
        <taxon>Pezizomycotina</taxon>
        <taxon>Sordariomycetes</taxon>
        <taxon>Xylariomycetidae</taxon>
        <taxon>Xylariales</taxon>
        <taxon>Microdochiaceae</taxon>
        <taxon>Microdochium</taxon>
    </lineage>
</organism>
<dbReference type="InterPro" id="IPR005097">
    <property type="entry name" value="Sacchrp_dh_NADP-bd"/>
</dbReference>
<dbReference type="SUPFAM" id="SSF51735">
    <property type="entry name" value="NAD(P)-binding Rossmann-fold domains"/>
    <property type="match status" value="1"/>
</dbReference>
<dbReference type="AlphaFoldDB" id="A0A136JBY5"/>
<evidence type="ECO:0000259" key="3">
    <source>
        <dbReference type="Pfam" id="PF03435"/>
    </source>
</evidence>
<dbReference type="PANTHER" id="PTHR12286:SF5">
    <property type="entry name" value="SACCHAROPINE DEHYDROGENASE-LIKE OXIDOREDUCTASE"/>
    <property type="match status" value="1"/>
</dbReference>
<keyword evidence="5" id="KW-1185">Reference proteome</keyword>
<dbReference type="Gene3D" id="3.40.50.720">
    <property type="entry name" value="NAD(P)-binding Rossmann-like Domain"/>
    <property type="match status" value="1"/>
</dbReference>
<dbReference type="PANTHER" id="PTHR12286">
    <property type="entry name" value="SACCHAROPINE DEHYDROGENASE-LIKE OXIDOREDUCTASE"/>
    <property type="match status" value="1"/>
</dbReference>
<keyword evidence="2" id="KW-1133">Transmembrane helix</keyword>
<evidence type="ECO:0000256" key="1">
    <source>
        <dbReference type="ARBA" id="ARBA00038048"/>
    </source>
</evidence>
<dbReference type="GO" id="GO:0005811">
    <property type="term" value="C:lipid droplet"/>
    <property type="evidence" value="ECO:0007669"/>
    <property type="project" value="TreeGrafter"/>
</dbReference>
<keyword evidence="2" id="KW-0812">Transmembrane</keyword>
<feature type="transmembrane region" description="Helical" evidence="2">
    <location>
        <begin position="294"/>
        <end position="313"/>
    </location>
</feature>
<dbReference type="EMBL" id="KQ964247">
    <property type="protein sequence ID" value="KXJ94679.1"/>
    <property type="molecule type" value="Genomic_DNA"/>
</dbReference>
<gene>
    <name evidence="4" type="ORF">Micbo1qcDRAFT_193791</name>
</gene>